<dbReference type="PANTHER" id="PTHR38887:SF1">
    <property type="entry name" value="RAS MODIFICATION PROTEIN ERF4"/>
    <property type="match status" value="1"/>
</dbReference>
<accession>A0AA39GQE3</accession>
<dbReference type="EMBL" id="JAPDFR010000001">
    <property type="protein sequence ID" value="KAK0391642.1"/>
    <property type="molecule type" value="Genomic_DNA"/>
</dbReference>
<protein>
    <submittedName>
        <fullName evidence="2">Uncharacterized protein</fullName>
    </submittedName>
</protein>
<keyword evidence="3" id="KW-1185">Reference proteome</keyword>
<reference evidence="2" key="1">
    <citation type="submission" date="2022-10" db="EMBL/GenBank/DDBJ databases">
        <title>Determination and structural analysis of whole genome sequence of Sarocladium strictum F4-1.</title>
        <authorList>
            <person name="Hu L."/>
            <person name="Jiang Y."/>
        </authorList>
    </citation>
    <scope>NUCLEOTIDE SEQUENCE</scope>
    <source>
        <strain evidence="2">F4-1</strain>
    </source>
</reference>
<dbReference type="InterPro" id="IPR053221">
    <property type="entry name" value="Burnettramic_acid_biosynth"/>
</dbReference>
<feature type="compositionally biased region" description="Polar residues" evidence="1">
    <location>
        <begin position="49"/>
        <end position="65"/>
    </location>
</feature>
<feature type="region of interest" description="Disordered" evidence="1">
    <location>
        <begin position="1"/>
        <end position="124"/>
    </location>
</feature>
<dbReference type="PANTHER" id="PTHR38887">
    <property type="entry name" value="CHROMOSOME 21, WHOLE GENOME SHOTGUN SEQUENCE"/>
    <property type="match status" value="1"/>
</dbReference>
<feature type="compositionally biased region" description="Polar residues" evidence="1">
    <location>
        <begin position="72"/>
        <end position="94"/>
    </location>
</feature>
<comment type="caution">
    <text evidence="2">The sequence shown here is derived from an EMBL/GenBank/DDBJ whole genome shotgun (WGS) entry which is preliminary data.</text>
</comment>
<evidence type="ECO:0000313" key="3">
    <source>
        <dbReference type="Proteomes" id="UP001175261"/>
    </source>
</evidence>
<dbReference type="Proteomes" id="UP001175261">
    <property type="component" value="Unassembled WGS sequence"/>
</dbReference>
<dbReference type="AlphaFoldDB" id="A0AA39GQE3"/>
<name>A0AA39GQE3_SARSR</name>
<evidence type="ECO:0000256" key="1">
    <source>
        <dbReference type="SAM" id="MobiDB-lite"/>
    </source>
</evidence>
<sequence>MSYSKQAEARRYAQPDEDAPPPAYDDPGDAALGESSATRAAAVASSISQDASPVTPSTQAQNLSPDNKAHSNDSQASRSQPPTTAGPSNPTSDHVPTVDSPFDFPTQAPLPPAYTRTESSSSSSIVSRPIAIPQASPSPTSPFLPAYAPLLLTYGITPSSFLAFLSTISAFLTAKVSDRAISHAGEMAKAISDPPKTSFKNVVSRAKAVGKDVGRNAKKGNVVGAALGVVGGTVTISLAAVGGLIASATSLPGTTLAAAVKKPKTPRQRAAAYIAVANGKWLAARGLYAVLLDSMELAEVLKKPVTAITAEASDKDASVEGQLRGLEAHVEKLDLHEPNGSLELGKQTLWLVLSKAVVEGTGEVGTISES</sequence>
<gene>
    <name evidence="2" type="ORF">NLU13_1141</name>
</gene>
<proteinExistence type="predicted"/>
<evidence type="ECO:0000313" key="2">
    <source>
        <dbReference type="EMBL" id="KAK0391642.1"/>
    </source>
</evidence>
<feature type="compositionally biased region" description="Low complexity" evidence="1">
    <location>
        <begin position="29"/>
        <end position="48"/>
    </location>
</feature>
<organism evidence="2 3">
    <name type="scientific">Sarocladium strictum</name>
    <name type="common">Black bundle disease fungus</name>
    <name type="synonym">Acremonium strictum</name>
    <dbReference type="NCBI Taxonomy" id="5046"/>
    <lineage>
        <taxon>Eukaryota</taxon>
        <taxon>Fungi</taxon>
        <taxon>Dikarya</taxon>
        <taxon>Ascomycota</taxon>
        <taxon>Pezizomycotina</taxon>
        <taxon>Sordariomycetes</taxon>
        <taxon>Hypocreomycetidae</taxon>
        <taxon>Hypocreales</taxon>
        <taxon>Sarocladiaceae</taxon>
        <taxon>Sarocladium</taxon>
    </lineage>
</organism>